<dbReference type="AlphaFoldDB" id="A0A347UHN6"/>
<dbReference type="RefSeq" id="WP_118943020.1">
    <property type="nucleotide sequence ID" value="NZ_CP032125.1"/>
</dbReference>
<dbReference type="Proteomes" id="UP000261704">
    <property type="component" value="Chromosome"/>
</dbReference>
<dbReference type="EMBL" id="CP032125">
    <property type="protein sequence ID" value="AXX98364.1"/>
    <property type="molecule type" value="Genomic_DNA"/>
</dbReference>
<dbReference type="KEGG" id="pamo:BAR1_10760"/>
<organism evidence="1 2">
    <name type="scientific">Profundibacter amoris</name>
    <dbReference type="NCBI Taxonomy" id="2171755"/>
    <lineage>
        <taxon>Bacteria</taxon>
        <taxon>Pseudomonadati</taxon>
        <taxon>Pseudomonadota</taxon>
        <taxon>Alphaproteobacteria</taxon>
        <taxon>Rhodobacterales</taxon>
        <taxon>Paracoccaceae</taxon>
        <taxon>Profundibacter</taxon>
    </lineage>
</organism>
<accession>A0A347UHN6</accession>
<sequence length="115" mass="12023">MTDKHDEFGLNAYFDAGRKAAQMPSGDLMARVLADAEAQQMANVPAPAAQPGLFASLWTAIGGWPTVAGMATATLVGIWIGISPPAPLEEIMAGNTLDTYLVDLLPAFGDDFVEG</sequence>
<dbReference type="OrthoDB" id="7863719at2"/>
<evidence type="ECO:0000313" key="1">
    <source>
        <dbReference type="EMBL" id="AXX98364.1"/>
    </source>
</evidence>
<reference evidence="1 2" key="1">
    <citation type="submission" date="2018-09" db="EMBL/GenBank/DDBJ databases">
        <title>Profundibacter amoris BAR1 gen. nov., sp. nov., a new member of the Roseobacter clade isolated at Lokis Castle Vent Field on the Arctic Mid-Oceanic Ridge.</title>
        <authorList>
            <person name="Le Moine Bauer S."/>
            <person name="Sjoeberg A.G."/>
            <person name="L'Haridon S."/>
            <person name="Stokke R."/>
            <person name="Roalkvam I."/>
            <person name="Steen I.H."/>
            <person name="Dahle H."/>
        </authorList>
    </citation>
    <scope>NUCLEOTIDE SEQUENCE [LARGE SCALE GENOMIC DNA]</scope>
    <source>
        <strain evidence="1 2">BAR1</strain>
    </source>
</reference>
<gene>
    <name evidence="1" type="ORF">BAR1_10760</name>
</gene>
<proteinExistence type="predicted"/>
<name>A0A347UHN6_9RHOB</name>
<protein>
    <recommendedName>
        <fullName evidence="3">Dihydroorotate dehydrogenase</fullName>
    </recommendedName>
</protein>
<keyword evidence="2" id="KW-1185">Reference proteome</keyword>
<evidence type="ECO:0008006" key="3">
    <source>
        <dbReference type="Google" id="ProtNLM"/>
    </source>
</evidence>
<evidence type="ECO:0000313" key="2">
    <source>
        <dbReference type="Proteomes" id="UP000261704"/>
    </source>
</evidence>